<evidence type="ECO:0000256" key="4">
    <source>
        <dbReference type="ARBA" id="ARBA00038299"/>
    </source>
</evidence>
<comment type="similarity">
    <text evidence="4">Belongs to the 5'-3' exonuclease family.</text>
</comment>
<dbReference type="Gene3D" id="1.25.40.1050">
    <property type="match status" value="1"/>
</dbReference>
<evidence type="ECO:0000313" key="8">
    <source>
        <dbReference type="EMBL" id="KAJ8613573.1"/>
    </source>
</evidence>
<feature type="domain" description="Xrn1 helical" evidence="7">
    <location>
        <begin position="247"/>
        <end position="329"/>
    </location>
</feature>
<name>A0AAD7XQB7_9STRA</name>
<evidence type="ECO:0000259" key="7">
    <source>
        <dbReference type="Pfam" id="PF17846"/>
    </source>
</evidence>
<dbReference type="InterPro" id="IPR004859">
    <property type="entry name" value="Xrn1_N"/>
</dbReference>
<dbReference type="AlphaFoldDB" id="A0AAD7XQB7"/>
<evidence type="ECO:0000256" key="1">
    <source>
        <dbReference type="ARBA" id="ARBA00022722"/>
    </source>
</evidence>
<keyword evidence="2" id="KW-0378">Hydrolase</keyword>
<dbReference type="PANTHER" id="PTHR12341">
    <property type="entry name" value="5'-&gt;3' EXORIBONUCLEASE"/>
    <property type="match status" value="1"/>
</dbReference>
<evidence type="ECO:0000259" key="6">
    <source>
        <dbReference type="Pfam" id="PF03159"/>
    </source>
</evidence>
<dbReference type="InterPro" id="IPR027073">
    <property type="entry name" value="5_3_exoribonuclease"/>
</dbReference>
<keyword evidence="9" id="KW-1185">Reference proteome</keyword>
<organism evidence="8 9">
    <name type="scientific">Chrysophaeum taylorii</name>
    <dbReference type="NCBI Taxonomy" id="2483200"/>
    <lineage>
        <taxon>Eukaryota</taxon>
        <taxon>Sar</taxon>
        <taxon>Stramenopiles</taxon>
        <taxon>Ochrophyta</taxon>
        <taxon>Pelagophyceae</taxon>
        <taxon>Pelagomonadales</taxon>
        <taxon>Pelagomonadaceae</taxon>
        <taxon>Chrysophaeum</taxon>
    </lineage>
</organism>
<feature type="domain" description="Xrn1 N-terminal" evidence="6">
    <location>
        <begin position="11"/>
        <end position="210"/>
    </location>
</feature>
<gene>
    <name evidence="8" type="ORF">CTAYLR_006130</name>
</gene>
<evidence type="ECO:0000256" key="3">
    <source>
        <dbReference type="ARBA" id="ARBA00022839"/>
    </source>
</evidence>
<dbReference type="GO" id="GO:0003723">
    <property type="term" value="F:RNA binding"/>
    <property type="evidence" value="ECO:0007669"/>
    <property type="project" value="TreeGrafter"/>
</dbReference>
<dbReference type="GO" id="GO:0005634">
    <property type="term" value="C:nucleus"/>
    <property type="evidence" value="ECO:0007669"/>
    <property type="project" value="TreeGrafter"/>
</dbReference>
<evidence type="ECO:0000256" key="5">
    <source>
        <dbReference type="SAM" id="MobiDB-lite"/>
    </source>
</evidence>
<dbReference type="CDD" id="cd09897">
    <property type="entry name" value="H3TH_FEN1-XPG-like"/>
    <property type="match status" value="1"/>
</dbReference>
<proteinExistence type="inferred from homology"/>
<dbReference type="Proteomes" id="UP001230188">
    <property type="component" value="Unassembled WGS sequence"/>
</dbReference>
<reference evidence="8" key="1">
    <citation type="submission" date="2023-01" db="EMBL/GenBank/DDBJ databases">
        <title>Metagenome sequencing of chrysophaentin producing Chrysophaeum taylorii.</title>
        <authorList>
            <person name="Davison J."/>
            <person name="Bewley C."/>
        </authorList>
    </citation>
    <scope>NUCLEOTIDE SEQUENCE</scope>
    <source>
        <strain evidence="8">NIES-1699</strain>
    </source>
</reference>
<dbReference type="GO" id="GO:0004534">
    <property type="term" value="F:5'-3' RNA exonuclease activity"/>
    <property type="evidence" value="ECO:0007669"/>
    <property type="project" value="TreeGrafter"/>
</dbReference>
<dbReference type="CDD" id="cd18673">
    <property type="entry name" value="PIN_XRN1-2-like"/>
    <property type="match status" value="1"/>
</dbReference>
<feature type="compositionally biased region" description="Basic residues" evidence="5">
    <location>
        <begin position="536"/>
        <end position="557"/>
    </location>
</feature>
<dbReference type="EMBL" id="JAQMWT010000027">
    <property type="protein sequence ID" value="KAJ8613573.1"/>
    <property type="molecule type" value="Genomic_DNA"/>
</dbReference>
<dbReference type="Pfam" id="PF17846">
    <property type="entry name" value="XRN_M"/>
    <property type="match status" value="2"/>
</dbReference>
<feature type="domain" description="Xrn1 helical" evidence="7">
    <location>
        <begin position="336"/>
        <end position="506"/>
    </location>
</feature>
<keyword evidence="3" id="KW-0269">Exonuclease</keyword>
<comment type="caution">
    <text evidence="8">The sequence shown here is derived from an EMBL/GenBank/DDBJ whole genome shotgun (WGS) entry which is preliminary data.</text>
</comment>
<evidence type="ECO:0000256" key="2">
    <source>
        <dbReference type="ARBA" id="ARBA00022801"/>
    </source>
</evidence>
<dbReference type="GO" id="GO:0000956">
    <property type="term" value="P:nuclear-transcribed mRNA catabolic process"/>
    <property type="evidence" value="ECO:0007669"/>
    <property type="project" value="TreeGrafter"/>
</dbReference>
<dbReference type="Gene3D" id="3.40.50.12390">
    <property type="match status" value="2"/>
</dbReference>
<dbReference type="Pfam" id="PF03159">
    <property type="entry name" value="XRN_N"/>
    <property type="match status" value="1"/>
</dbReference>
<dbReference type="PANTHER" id="PTHR12341:SF7">
    <property type="entry name" value="5'-3' EXORIBONUCLEASE 1"/>
    <property type="match status" value="1"/>
</dbReference>
<dbReference type="InterPro" id="IPR041412">
    <property type="entry name" value="Xrn1_helical"/>
</dbReference>
<evidence type="ECO:0000313" key="9">
    <source>
        <dbReference type="Proteomes" id="UP001230188"/>
    </source>
</evidence>
<feature type="region of interest" description="Disordered" evidence="5">
    <location>
        <begin position="532"/>
        <end position="581"/>
    </location>
</feature>
<sequence length="581" mass="67408">MERISEALPGEDAVDNLYLDMNGIIHQCTHSNDDQLVTTSMKEQFVRIFQFTDKVCKLVGPQKLIYLAVDGIAPRAKMNQQRARRFRSSLERTQLMEDILAAGGELPEVHFDSNCITPGTEFMFKLGIAFEAWLEHKTRTDPFYQGPLVIFSGCDVPGEGEHKIMDFIREEAAKPGWDSAQRHCFYGLDADLIMLSLVTHQPNFRLLREKMRRKKDPLTFGRYDFEILEVSLLREMIELELKTESGERAIDDFVFLCMLVGNDFLPHVPHLDILSGSLDLSLQLYRELLPNVGFLTDKEKIHLDRFEIVIRALATFERGSFERRASAERVPEYRGDGYRDHYYKTKFGIDPDREPDKIRAVARDYVLGLFWCVQYYHRGVKSWDWYYPYMYAPLASDLVDLADLDFEFPTTNSKPFTPLMQLLSVLPPQSSNLLPAAYADLMTGTLKESYPLTFDVDPNGKAQPWEAVVLIPFLDEDAMVDELSRIDHTSQLTELERKRNKQNNHVWRSRRVDNITHYLRTDDDDDVVLRRQQPPSRRRRRRRRPYQQPSKHHHHYDHKTAAAAAAAKTTPPPSAQDRPPR</sequence>
<protein>
    <submittedName>
        <fullName evidence="8">Uncharacterized protein</fullName>
    </submittedName>
</protein>
<accession>A0AAD7XQB7</accession>
<keyword evidence="1" id="KW-0540">Nuclease</keyword>